<comment type="caution">
    <text evidence="2">The sequence shown here is derived from an EMBL/GenBank/DDBJ whole genome shotgun (WGS) entry which is preliminary data.</text>
</comment>
<dbReference type="AlphaFoldDB" id="A0A2V3Y2H6"/>
<dbReference type="PANTHER" id="PTHR43617">
    <property type="entry name" value="L-AMINO ACID N-ACETYLTRANSFERASE"/>
    <property type="match status" value="1"/>
</dbReference>
<gene>
    <name evidence="2" type="ORF">DFR60_113118</name>
</gene>
<evidence type="ECO:0000313" key="3">
    <source>
        <dbReference type="Proteomes" id="UP000248057"/>
    </source>
</evidence>
<keyword evidence="3" id="KW-1185">Reference proteome</keyword>
<dbReference type="PANTHER" id="PTHR43617:SF30">
    <property type="entry name" value="HISTONE ACETYLTRANSFERASE"/>
    <property type="match status" value="1"/>
</dbReference>
<dbReference type="Pfam" id="PF00583">
    <property type="entry name" value="Acetyltransf_1"/>
    <property type="match status" value="1"/>
</dbReference>
<protein>
    <submittedName>
        <fullName evidence="2">Acetyltransferase (GNAT) family protein</fullName>
    </submittedName>
</protein>
<dbReference type="InterPro" id="IPR050276">
    <property type="entry name" value="MshD_Acetyltransferase"/>
</dbReference>
<dbReference type="PROSITE" id="PS51186">
    <property type="entry name" value="GNAT"/>
    <property type="match status" value="1"/>
</dbReference>
<dbReference type="GO" id="GO:0016747">
    <property type="term" value="F:acyltransferase activity, transferring groups other than amino-acyl groups"/>
    <property type="evidence" value="ECO:0007669"/>
    <property type="project" value="InterPro"/>
</dbReference>
<accession>A0A2V3Y2H6</accession>
<name>A0A2V3Y2H6_9FIRM</name>
<dbReference type="InterPro" id="IPR016181">
    <property type="entry name" value="Acyl_CoA_acyltransferase"/>
</dbReference>
<feature type="domain" description="N-acetyltransferase" evidence="1">
    <location>
        <begin position="16"/>
        <end position="161"/>
    </location>
</feature>
<dbReference type="Proteomes" id="UP000248057">
    <property type="component" value="Unassembled WGS sequence"/>
</dbReference>
<dbReference type="GeneID" id="86063612"/>
<keyword evidence="2" id="KW-0808">Transferase</keyword>
<dbReference type="EMBL" id="QJKD01000013">
    <property type="protein sequence ID" value="PXX49733.1"/>
    <property type="molecule type" value="Genomic_DNA"/>
</dbReference>
<organism evidence="2 3">
    <name type="scientific">Hungatella effluvii</name>
    <dbReference type="NCBI Taxonomy" id="1096246"/>
    <lineage>
        <taxon>Bacteria</taxon>
        <taxon>Bacillati</taxon>
        <taxon>Bacillota</taxon>
        <taxon>Clostridia</taxon>
        <taxon>Lachnospirales</taxon>
        <taxon>Lachnospiraceae</taxon>
        <taxon>Hungatella</taxon>
    </lineage>
</organism>
<dbReference type="InterPro" id="IPR000182">
    <property type="entry name" value="GNAT_dom"/>
</dbReference>
<evidence type="ECO:0000259" key="1">
    <source>
        <dbReference type="PROSITE" id="PS51186"/>
    </source>
</evidence>
<evidence type="ECO:0000313" key="2">
    <source>
        <dbReference type="EMBL" id="PXX49733.1"/>
    </source>
</evidence>
<reference evidence="2 3" key="1">
    <citation type="submission" date="2018-05" db="EMBL/GenBank/DDBJ databases">
        <title>Genomic Encyclopedia of Type Strains, Phase IV (KMG-IV): sequencing the most valuable type-strain genomes for metagenomic binning, comparative biology and taxonomic classification.</title>
        <authorList>
            <person name="Goeker M."/>
        </authorList>
    </citation>
    <scope>NUCLEOTIDE SEQUENCE [LARGE SCALE GENOMIC DNA]</scope>
    <source>
        <strain evidence="2 3">DSM 24995</strain>
    </source>
</reference>
<dbReference type="CDD" id="cd04301">
    <property type="entry name" value="NAT_SF"/>
    <property type="match status" value="1"/>
</dbReference>
<dbReference type="Gene3D" id="3.40.630.30">
    <property type="match status" value="1"/>
</dbReference>
<dbReference type="RefSeq" id="WP_110324797.1">
    <property type="nucleotide sequence ID" value="NZ_QJKD01000013.1"/>
</dbReference>
<dbReference type="SUPFAM" id="SSF55729">
    <property type="entry name" value="Acyl-CoA N-acyltransferases (Nat)"/>
    <property type="match status" value="1"/>
</dbReference>
<proteinExistence type="predicted"/>
<sequence length="176" mass="19719">MRTVIYRQLRESEQAEASRQLTASYRAAYRGLMDEAYLTSLQEDHWVEILQASMERGDICLVAADGDTIVGAAVCGRSEGRGDQDCAELYAIYLLPEYTEHGAGHGLYCEIEARMRAQGFRSCVLEVLSSNARAIRFYEAHGFEKICSFMVEENGMNLSCDLMQKAQLQLISPKSV</sequence>